<sequence>MASSIATRSGGDMSAGKLNKQVKIRAWQDMPAAAFGIEQTFDAGIDAWASIEPTKGSVYYGAKQTGNDVTHLIAMRISSSVREATVTPNHVIDDVTAGLRYRVKRSMDAKGNGRFLHVECELLGAIP</sequence>
<evidence type="ECO:0000313" key="2">
    <source>
        <dbReference type="Proteomes" id="UP000285190"/>
    </source>
</evidence>
<evidence type="ECO:0000313" key="1">
    <source>
        <dbReference type="EMBL" id="RJG06252.1"/>
    </source>
</evidence>
<accession>A0A418X1C3</accession>
<dbReference type="AlphaFoldDB" id="A0A418X1C3"/>
<keyword evidence="2" id="KW-1185">Reference proteome</keyword>
<dbReference type="InterPro" id="IPR008767">
    <property type="entry name" value="Phage_SPP1_head-tail_adaptor"/>
</dbReference>
<dbReference type="Gene3D" id="2.40.10.270">
    <property type="entry name" value="Bacteriophage SPP1 head-tail adaptor protein"/>
    <property type="match status" value="1"/>
</dbReference>
<name>A0A418X1C3_9BURK</name>
<dbReference type="RefSeq" id="WP_119738664.1">
    <property type="nucleotide sequence ID" value="NZ_QYUN01000002.1"/>
</dbReference>
<dbReference type="EMBL" id="QYUN01000002">
    <property type="protein sequence ID" value="RJG06252.1"/>
    <property type="molecule type" value="Genomic_DNA"/>
</dbReference>
<proteinExistence type="predicted"/>
<reference evidence="1 2" key="1">
    <citation type="submission" date="2018-09" db="EMBL/GenBank/DDBJ databases">
        <authorList>
            <person name="Zhu H."/>
        </authorList>
    </citation>
    <scope>NUCLEOTIDE SEQUENCE [LARGE SCALE GENOMIC DNA]</scope>
    <source>
        <strain evidence="1 2">K2R10-39</strain>
    </source>
</reference>
<gene>
    <name evidence="1" type="ORF">D3870_09725</name>
</gene>
<dbReference type="Pfam" id="PF05521">
    <property type="entry name" value="Phage_HCP"/>
    <property type="match status" value="1"/>
</dbReference>
<dbReference type="Proteomes" id="UP000285190">
    <property type="component" value="Unassembled WGS sequence"/>
</dbReference>
<dbReference type="OrthoDB" id="7064770at2"/>
<organism evidence="1 2">
    <name type="scientific">Noviherbaspirillum cavernae</name>
    <dbReference type="NCBI Taxonomy" id="2320862"/>
    <lineage>
        <taxon>Bacteria</taxon>
        <taxon>Pseudomonadati</taxon>
        <taxon>Pseudomonadota</taxon>
        <taxon>Betaproteobacteria</taxon>
        <taxon>Burkholderiales</taxon>
        <taxon>Oxalobacteraceae</taxon>
        <taxon>Noviherbaspirillum</taxon>
    </lineage>
</organism>
<dbReference type="NCBIfam" id="TIGR01563">
    <property type="entry name" value="gp16_SPP1"/>
    <property type="match status" value="1"/>
</dbReference>
<dbReference type="InterPro" id="IPR038666">
    <property type="entry name" value="SSP1_head-tail_sf"/>
</dbReference>
<comment type="caution">
    <text evidence="1">The sequence shown here is derived from an EMBL/GenBank/DDBJ whole genome shotgun (WGS) entry which is preliminary data.</text>
</comment>
<protein>
    <submittedName>
        <fullName evidence="1">Head-tail adaptor protein</fullName>
    </submittedName>
</protein>